<name>A0A109UGV5_9FIRM</name>
<evidence type="ECO:0000256" key="4">
    <source>
        <dbReference type="ARBA" id="ARBA00022490"/>
    </source>
</evidence>
<dbReference type="CDD" id="cd00496">
    <property type="entry name" value="PheRS_alpha_core"/>
    <property type="match status" value="1"/>
</dbReference>
<dbReference type="InterPro" id="IPR006195">
    <property type="entry name" value="aa-tRNA-synth_II"/>
</dbReference>
<accession>A0A109UGV5</accession>
<dbReference type="FunFam" id="3.30.930.10:FF:000003">
    <property type="entry name" value="Phenylalanine--tRNA ligase alpha subunit"/>
    <property type="match status" value="1"/>
</dbReference>
<dbReference type="Proteomes" id="UP000063781">
    <property type="component" value="Chromosome"/>
</dbReference>
<keyword evidence="5 13" id="KW-0436">Ligase</keyword>
<evidence type="ECO:0000256" key="12">
    <source>
        <dbReference type="ARBA" id="ARBA00049255"/>
    </source>
</evidence>
<evidence type="ECO:0000256" key="3">
    <source>
        <dbReference type="ARBA" id="ARBA00011209"/>
    </source>
</evidence>
<evidence type="ECO:0000256" key="8">
    <source>
        <dbReference type="ARBA" id="ARBA00022840"/>
    </source>
</evidence>
<feature type="binding site" evidence="13">
    <location>
        <position position="254"/>
    </location>
    <ligand>
        <name>Mg(2+)</name>
        <dbReference type="ChEBI" id="CHEBI:18420"/>
        <note>shared with beta subunit</note>
    </ligand>
</feature>
<dbReference type="AlphaFoldDB" id="A0A109UGV5"/>
<dbReference type="GO" id="GO:0016740">
    <property type="term" value="F:transferase activity"/>
    <property type="evidence" value="ECO:0007669"/>
    <property type="project" value="UniProtKB-ARBA"/>
</dbReference>
<evidence type="ECO:0000256" key="1">
    <source>
        <dbReference type="ARBA" id="ARBA00004496"/>
    </source>
</evidence>
<dbReference type="GO" id="GO:0004826">
    <property type="term" value="F:phenylalanine-tRNA ligase activity"/>
    <property type="evidence" value="ECO:0007669"/>
    <property type="project" value="UniProtKB-UniRule"/>
</dbReference>
<reference evidence="15 16" key="1">
    <citation type="submission" date="2015-10" db="EMBL/GenBank/DDBJ databases">
        <title>Erysipelothrix larvae sp. LV19 isolated from the larval gut of the rhinoceros beetle, Trypoxylus dichotomus.</title>
        <authorList>
            <person name="Lim S."/>
            <person name="Kim B.-C."/>
        </authorList>
    </citation>
    <scope>NUCLEOTIDE SEQUENCE [LARGE SCALE GENOMIC DNA]</scope>
    <source>
        <strain evidence="15 16">LV19</strain>
    </source>
</reference>
<dbReference type="PROSITE" id="PS50862">
    <property type="entry name" value="AA_TRNA_LIGASE_II"/>
    <property type="match status" value="1"/>
</dbReference>
<dbReference type="HAMAP" id="MF_00281">
    <property type="entry name" value="Phe_tRNA_synth_alpha1"/>
    <property type="match status" value="1"/>
</dbReference>
<evidence type="ECO:0000256" key="5">
    <source>
        <dbReference type="ARBA" id="ARBA00022598"/>
    </source>
</evidence>
<dbReference type="PANTHER" id="PTHR11538">
    <property type="entry name" value="PHENYLALANYL-TRNA SYNTHETASE"/>
    <property type="match status" value="1"/>
</dbReference>
<dbReference type="InterPro" id="IPR002319">
    <property type="entry name" value="Phenylalanyl-tRNA_Synthase"/>
</dbReference>
<dbReference type="GO" id="GO:0005737">
    <property type="term" value="C:cytoplasm"/>
    <property type="evidence" value="ECO:0007669"/>
    <property type="project" value="UniProtKB-SubCell"/>
</dbReference>
<dbReference type="OrthoDB" id="9800719at2"/>
<keyword evidence="10 13" id="KW-0648">Protein biosynthesis</keyword>
<dbReference type="InterPro" id="IPR022911">
    <property type="entry name" value="Phe_tRNA_ligase_alpha1_bac"/>
</dbReference>
<evidence type="ECO:0000256" key="7">
    <source>
        <dbReference type="ARBA" id="ARBA00022741"/>
    </source>
</evidence>
<comment type="similarity">
    <text evidence="2 13">Belongs to the class-II aminoacyl-tRNA synthetase family. Phe-tRNA synthetase alpha subunit type 1 subfamily.</text>
</comment>
<dbReference type="InterPro" id="IPR004529">
    <property type="entry name" value="Phe-tRNA-synth_IIc_asu"/>
</dbReference>
<dbReference type="SUPFAM" id="SSF46589">
    <property type="entry name" value="tRNA-binding arm"/>
    <property type="match status" value="1"/>
</dbReference>
<comment type="subcellular location">
    <subcellularLocation>
        <location evidence="1 13">Cytoplasm</location>
    </subcellularLocation>
</comment>
<dbReference type="KEGG" id="erl:AOC36_04570"/>
<dbReference type="RefSeq" id="WP_067631871.1">
    <property type="nucleotide sequence ID" value="NZ_CP013213.1"/>
</dbReference>
<dbReference type="PANTHER" id="PTHR11538:SF41">
    <property type="entry name" value="PHENYLALANINE--TRNA LIGASE, MITOCHONDRIAL"/>
    <property type="match status" value="1"/>
</dbReference>
<evidence type="ECO:0000259" key="14">
    <source>
        <dbReference type="PROSITE" id="PS50862"/>
    </source>
</evidence>
<evidence type="ECO:0000313" key="15">
    <source>
        <dbReference type="EMBL" id="AMC93270.1"/>
    </source>
</evidence>
<evidence type="ECO:0000313" key="16">
    <source>
        <dbReference type="Proteomes" id="UP000063781"/>
    </source>
</evidence>
<evidence type="ECO:0000256" key="11">
    <source>
        <dbReference type="ARBA" id="ARBA00023146"/>
    </source>
</evidence>
<dbReference type="InterPro" id="IPR004188">
    <property type="entry name" value="Phe-tRNA_ligase_II_N"/>
</dbReference>
<dbReference type="GO" id="GO:0000287">
    <property type="term" value="F:magnesium ion binding"/>
    <property type="evidence" value="ECO:0007669"/>
    <property type="project" value="UniProtKB-UniRule"/>
</dbReference>
<comment type="cofactor">
    <cofactor evidence="13">
        <name>Mg(2+)</name>
        <dbReference type="ChEBI" id="CHEBI:18420"/>
    </cofactor>
    <text evidence="13">Binds 2 magnesium ions per tetramer.</text>
</comment>
<comment type="catalytic activity">
    <reaction evidence="12 13">
        <text>tRNA(Phe) + L-phenylalanine + ATP = L-phenylalanyl-tRNA(Phe) + AMP + diphosphate + H(+)</text>
        <dbReference type="Rhea" id="RHEA:19413"/>
        <dbReference type="Rhea" id="RHEA-COMP:9668"/>
        <dbReference type="Rhea" id="RHEA-COMP:9699"/>
        <dbReference type="ChEBI" id="CHEBI:15378"/>
        <dbReference type="ChEBI" id="CHEBI:30616"/>
        <dbReference type="ChEBI" id="CHEBI:33019"/>
        <dbReference type="ChEBI" id="CHEBI:58095"/>
        <dbReference type="ChEBI" id="CHEBI:78442"/>
        <dbReference type="ChEBI" id="CHEBI:78531"/>
        <dbReference type="ChEBI" id="CHEBI:456215"/>
        <dbReference type="EC" id="6.1.1.20"/>
    </reaction>
</comment>
<proteinExistence type="inferred from homology"/>
<dbReference type="Pfam" id="PF01409">
    <property type="entry name" value="tRNA-synt_2d"/>
    <property type="match status" value="1"/>
</dbReference>
<gene>
    <name evidence="13 15" type="primary">pheS</name>
    <name evidence="15" type="ORF">AOC36_04570</name>
</gene>
<dbReference type="GO" id="GO:0006432">
    <property type="term" value="P:phenylalanyl-tRNA aminoacylation"/>
    <property type="evidence" value="ECO:0007669"/>
    <property type="project" value="UniProtKB-UniRule"/>
</dbReference>
<dbReference type="SUPFAM" id="SSF55681">
    <property type="entry name" value="Class II aaRS and biotin synthetases"/>
    <property type="match status" value="1"/>
</dbReference>
<keyword evidence="16" id="KW-1185">Reference proteome</keyword>
<evidence type="ECO:0000256" key="6">
    <source>
        <dbReference type="ARBA" id="ARBA00022723"/>
    </source>
</evidence>
<comment type="subunit">
    <text evidence="3 13">Tetramer of two alpha and two beta subunits.</text>
</comment>
<feature type="domain" description="Aminoacyl-transfer RNA synthetases class-II family profile" evidence="14">
    <location>
        <begin position="111"/>
        <end position="318"/>
    </location>
</feature>
<organism evidence="15 16">
    <name type="scientific">Erysipelothrix larvae</name>
    <dbReference type="NCBI Taxonomy" id="1514105"/>
    <lineage>
        <taxon>Bacteria</taxon>
        <taxon>Bacillati</taxon>
        <taxon>Bacillota</taxon>
        <taxon>Erysipelotrichia</taxon>
        <taxon>Erysipelotrichales</taxon>
        <taxon>Erysipelotrichaceae</taxon>
        <taxon>Erysipelothrix</taxon>
    </lineage>
</organism>
<keyword evidence="8 13" id="KW-0067">ATP-binding</keyword>
<dbReference type="GO" id="GO:0005524">
    <property type="term" value="F:ATP binding"/>
    <property type="evidence" value="ECO:0007669"/>
    <property type="project" value="UniProtKB-UniRule"/>
</dbReference>
<dbReference type="NCBIfam" id="TIGR00468">
    <property type="entry name" value="pheS"/>
    <property type="match status" value="1"/>
</dbReference>
<dbReference type="EC" id="6.1.1.20" evidence="13"/>
<protein>
    <recommendedName>
        <fullName evidence="13">Phenylalanine--tRNA ligase alpha subunit</fullName>
        <ecNumber evidence="13">6.1.1.20</ecNumber>
    </recommendedName>
    <alternativeName>
        <fullName evidence="13">Phenylalanyl-tRNA synthetase alpha subunit</fullName>
        <shortName evidence="13">PheRS</shortName>
    </alternativeName>
</protein>
<dbReference type="Pfam" id="PF02912">
    <property type="entry name" value="Phe_tRNA-synt_N"/>
    <property type="match status" value="1"/>
</dbReference>
<dbReference type="GO" id="GO:0000049">
    <property type="term" value="F:tRNA binding"/>
    <property type="evidence" value="ECO:0007669"/>
    <property type="project" value="InterPro"/>
</dbReference>
<dbReference type="InterPro" id="IPR010978">
    <property type="entry name" value="tRNA-bd_arm"/>
</dbReference>
<evidence type="ECO:0000256" key="10">
    <source>
        <dbReference type="ARBA" id="ARBA00022917"/>
    </source>
</evidence>
<evidence type="ECO:0000256" key="9">
    <source>
        <dbReference type="ARBA" id="ARBA00022842"/>
    </source>
</evidence>
<keyword evidence="9 13" id="KW-0460">Magnesium</keyword>
<sequence>MELKEILSVGLEAIKNAQDLDALNEVRIKFLSKKGLVSSAMKSMKDLSAEERPAFGQLVNQLKQELEHALSETQAQLESIKLNQDMIAESIDITMPGHNWAIGNQNPLVGIQRQVEDIFREMGYSVVEGDEVELDLYNFERANIPQDHPAREMQDTFYIDPNTLLRSHTTAVQTRALEEYAPNIPVKVICPGKVYRRDEDDATHSHQFVQCEGLVVGHGVTLADLKGTLSLLAKRIFGETRTIRFRPSYFQFTEPSVEVDVSCPFCDSKGCSICKQTGYIEILGAGMVHPAVFKAAGYDDESLSGFAFGIGVERIAMLKYGITDIRSFYTNDKRFIDQFKRFE</sequence>
<keyword evidence="6 13" id="KW-0479">Metal-binding</keyword>
<keyword evidence="4 13" id="KW-0963">Cytoplasm</keyword>
<dbReference type="EMBL" id="CP013213">
    <property type="protein sequence ID" value="AMC93270.1"/>
    <property type="molecule type" value="Genomic_DNA"/>
</dbReference>
<evidence type="ECO:0000256" key="13">
    <source>
        <dbReference type="HAMAP-Rule" id="MF_00281"/>
    </source>
</evidence>
<keyword evidence="7 13" id="KW-0547">Nucleotide-binding</keyword>
<dbReference type="InterPro" id="IPR045864">
    <property type="entry name" value="aa-tRNA-synth_II/BPL/LPL"/>
</dbReference>
<dbReference type="GO" id="GO:0140096">
    <property type="term" value="F:catalytic activity, acting on a protein"/>
    <property type="evidence" value="ECO:0007669"/>
    <property type="project" value="UniProtKB-ARBA"/>
</dbReference>
<keyword evidence="11 13" id="KW-0030">Aminoacyl-tRNA synthetase</keyword>
<dbReference type="STRING" id="1514105.AOC36_04570"/>
<dbReference type="Gene3D" id="3.30.930.10">
    <property type="entry name" value="Bira Bifunctional Protein, Domain 2"/>
    <property type="match status" value="1"/>
</dbReference>
<evidence type="ECO:0000256" key="2">
    <source>
        <dbReference type="ARBA" id="ARBA00010207"/>
    </source>
</evidence>